<dbReference type="EMBL" id="PKOZ01000023">
    <property type="protein sequence ID" value="PQD93764.1"/>
    <property type="molecule type" value="Genomic_DNA"/>
</dbReference>
<evidence type="ECO:0000313" key="2">
    <source>
        <dbReference type="Proteomes" id="UP000239663"/>
    </source>
</evidence>
<dbReference type="PANTHER" id="PTHR34822:SF1">
    <property type="entry name" value="GRPB FAMILY PROTEIN"/>
    <property type="match status" value="1"/>
</dbReference>
<protein>
    <submittedName>
        <fullName evidence="1">GrpB family protein</fullName>
    </submittedName>
</protein>
<reference evidence="1 2" key="1">
    <citation type="submission" date="2017-12" db="EMBL/GenBank/DDBJ databases">
        <title>Taxonomic description and draft genome of Pradoshia cofamensis Gen. nov., sp. nov., a thermotolerant bacillale isolated from anterior gut of earthworm Eisenia fetida.</title>
        <authorList>
            <person name="Saha T."/>
            <person name="Chakraborty R."/>
        </authorList>
    </citation>
    <scope>NUCLEOTIDE SEQUENCE [LARGE SCALE GENOMIC DNA]</scope>
    <source>
        <strain evidence="1 2">EAG3</strain>
    </source>
</reference>
<evidence type="ECO:0000313" key="1">
    <source>
        <dbReference type="EMBL" id="PQD93764.1"/>
    </source>
</evidence>
<dbReference type="OrthoDB" id="9799092at2"/>
<accession>A0A2S7MVF1</accession>
<organism evidence="1 2">
    <name type="scientific">Pradoshia eiseniae</name>
    <dbReference type="NCBI Taxonomy" id="2064768"/>
    <lineage>
        <taxon>Bacteria</taxon>
        <taxon>Bacillati</taxon>
        <taxon>Bacillota</taxon>
        <taxon>Bacilli</taxon>
        <taxon>Bacillales</taxon>
        <taxon>Bacillaceae</taxon>
        <taxon>Pradoshia</taxon>
    </lineage>
</organism>
<dbReference type="PANTHER" id="PTHR34822">
    <property type="entry name" value="GRPB DOMAIN PROTEIN (AFU_ORTHOLOGUE AFUA_1G01530)"/>
    <property type="match status" value="1"/>
</dbReference>
<dbReference type="Proteomes" id="UP000239663">
    <property type="component" value="Unassembled WGS sequence"/>
</dbReference>
<proteinExistence type="predicted"/>
<sequence>MAKPVVEIHDYDTSWTDQFEREKQRVEGTLGHQALAIEHIGSTSVTGMPAKPIIDIMAGVSDLENALSFVKPLREIDYEYVQNSSFKDRFFFRKGLWRQGTCHLHICEYDGYEWRDKLLFRDYLRTNPKAAAEYASLKQQLAAKYTYERSTYTKEKEPFIKRILMKARLEIE</sequence>
<dbReference type="InterPro" id="IPR007344">
    <property type="entry name" value="GrpB/CoaE"/>
</dbReference>
<dbReference type="SUPFAM" id="SSF81301">
    <property type="entry name" value="Nucleotidyltransferase"/>
    <property type="match status" value="1"/>
</dbReference>
<dbReference type="Gene3D" id="3.30.460.10">
    <property type="entry name" value="Beta Polymerase, domain 2"/>
    <property type="match status" value="1"/>
</dbReference>
<dbReference type="InterPro" id="IPR043519">
    <property type="entry name" value="NT_sf"/>
</dbReference>
<comment type="caution">
    <text evidence="1">The sequence shown here is derived from an EMBL/GenBank/DDBJ whole genome shotgun (WGS) entry which is preliminary data.</text>
</comment>
<dbReference type="RefSeq" id="WP_104850894.1">
    <property type="nucleotide sequence ID" value="NZ_PKOZ01000023.1"/>
</dbReference>
<keyword evidence="2" id="KW-1185">Reference proteome</keyword>
<name>A0A2S7MVF1_9BACI</name>
<dbReference type="AlphaFoldDB" id="A0A2S7MVF1"/>
<dbReference type="Pfam" id="PF04229">
    <property type="entry name" value="GrpB"/>
    <property type="match status" value="1"/>
</dbReference>
<gene>
    <name evidence="1" type="ORF">CYL18_18175</name>
</gene>